<sequence length="221" mass="26024">MELIAENTSISVFNVYCSFVHKHQAYTVMDRVRDKSCMPYGAHCPRSLDKICFGNKLKRIFDELRALKPPKGVVVQSYMGGSLHDSGIPHCLTRFGPFKTIQDFRLWLRGGHRLSSTEEKQDHQDWRKIKEMATKQDGHWPPPVFTHGDLNPNNTFVPNDNIVGIIDWEFSGWYPNYWEYTSACYGNKLRPYWQNVLDQFLQPYSDEHEMEITRQKWWGDF</sequence>
<dbReference type="Proteomes" id="UP000070133">
    <property type="component" value="Unassembled WGS sequence"/>
</dbReference>
<dbReference type="PANTHER" id="PTHR21310">
    <property type="entry name" value="AMINOGLYCOSIDE PHOSPHOTRANSFERASE-RELATED-RELATED"/>
    <property type="match status" value="1"/>
</dbReference>
<evidence type="ECO:0000259" key="1">
    <source>
        <dbReference type="Pfam" id="PF01636"/>
    </source>
</evidence>
<dbReference type="EMBL" id="LFZN01000101">
    <property type="protein sequence ID" value="KXS98992.1"/>
    <property type="molecule type" value="Genomic_DNA"/>
</dbReference>
<feature type="domain" description="Aminoglycoside phosphotransferase" evidence="1">
    <location>
        <begin position="124"/>
        <end position="207"/>
    </location>
</feature>
<evidence type="ECO:0000313" key="3">
    <source>
        <dbReference type="Proteomes" id="UP000070133"/>
    </source>
</evidence>
<evidence type="ECO:0000313" key="2">
    <source>
        <dbReference type="EMBL" id="KXS98992.1"/>
    </source>
</evidence>
<dbReference type="InterPro" id="IPR051678">
    <property type="entry name" value="AGP_Transferase"/>
</dbReference>
<comment type="caution">
    <text evidence="2">The sequence shown here is derived from an EMBL/GenBank/DDBJ whole genome shotgun (WGS) entry which is preliminary data.</text>
</comment>
<proteinExistence type="predicted"/>
<dbReference type="PANTHER" id="PTHR21310:SF55">
    <property type="entry name" value="AMINOGLYCOSIDE PHOSPHOTRANSFERASE DOMAIN-CONTAINING PROTEIN"/>
    <property type="match status" value="1"/>
</dbReference>
<reference evidence="2 3" key="1">
    <citation type="submission" date="2015-07" db="EMBL/GenBank/DDBJ databases">
        <title>Comparative genomics of the Sigatoka disease complex on banana suggests a link between parallel evolutionary changes in Pseudocercospora fijiensis and Pseudocercospora eumusae and increased virulence on the banana host.</title>
        <authorList>
            <person name="Chang T.-C."/>
            <person name="Salvucci A."/>
            <person name="Crous P.W."/>
            <person name="Stergiopoulos I."/>
        </authorList>
    </citation>
    <scope>NUCLEOTIDE SEQUENCE [LARGE SCALE GENOMIC DNA]</scope>
    <source>
        <strain evidence="2 3">CBS 114824</strain>
    </source>
</reference>
<dbReference type="InterPro" id="IPR011009">
    <property type="entry name" value="Kinase-like_dom_sf"/>
</dbReference>
<dbReference type="STRING" id="321146.A0A139H963"/>
<dbReference type="AlphaFoldDB" id="A0A139H963"/>
<dbReference type="SUPFAM" id="SSF56112">
    <property type="entry name" value="Protein kinase-like (PK-like)"/>
    <property type="match status" value="1"/>
</dbReference>
<dbReference type="InterPro" id="IPR002575">
    <property type="entry name" value="Aminoglycoside_PTrfase"/>
</dbReference>
<keyword evidence="3" id="KW-1185">Reference proteome</keyword>
<organism evidence="2 3">
    <name type="scientific">Pseudocercospora eumusae</name>
    <dbReference type="NCBI Taxonomy" id="321146"/>
    <lineage>
        <taxon>Eukaryota</taxon>
        <taxon>Fungi</taxon>
        <taxon>Dikarya</taxon>
        <taxon>Ascomycota</taxon>
        <taxon>Pezizomycotina</taxon>
        <taxon>Dothideomycetes</taxon>
        <taxon>Dothideomycetidae</taxon>
        <taxon>Mycosphaerellales</taxon>
        <taxon>Mycosphaerellaceae</taxon>
        <taxon>Pseudocercospora</taxon>
    </lineage>
</organism>
<name>A0A139H963_9PEZI</name>
<dbReference type="Pfam" id="PF01636">
    <property type="entry name" value="APH"/>
    <property type="match status" value="1"/>
</dbReference>
<gene>
    <name evidence="2" type="ORF">AC578_6163</name>
</gene>
<protein>
    <recommendedName>
        <fullName evidence="1">Aminoglycoside phosphotransferase domain-containing protein</fullName>
    </recommendedName>
</protein>
<dbReference type="OrthoDB" id="8300194at2759"/>
<dbReference type="Gene3D" id="3.90.1200.10">
    <property type="match status" value="1"/>
</dbReference>
<accession>A0A139H963</accession>